<dbReference type="GO" id="GO:0016837">
    <property type="term" value="F:carbon-oxygen lyase activity, acting on polysaccharides"/>
    <property type="evidence" value="ECO:0007669"/>
    <property type="project" value="UniProtKB-ARBA"/>
</dbReference>
<evidence type="ECO:0000256" key="1">
    <source>
        <dbReference type="ARBA" id="ARBA00006699"/>
    </source>
</evidence>
<dbReference type="InterPro" id="IPR014718">
    <property type="entry name" value="GH-type_carb-bd"/>
</dbReference>
<dbReference type="GO" id="GO:0030246">
    <property type="term" value="F:carbohydrate binding"/>
    <property type="evidence" value="ECO:0007669"/>
    <property type="project" value="InterPro"/>
</dbReference>
<reference evidence="7" key="1">
    <citation type="submission" date="2021-02" db="EMBL/GenBank/DDBJ databases">
        <authorList>
            <person name="Nowell W R."/>
        </authorList>
    </citation>
    <scope>NUCLEOTIDE SEQUENCE</scope>
</reference>
<evidence type="ECO:0000259" key="6">
    <source>
        <dbReference type="Pfam" id="PF09093"/>
    </source>
</evidence>
<dbReference type="InterPro" id="IPR039174">
    <property type="entry name" value="Chondroitin_ABC_lyase"/>
</dbReference>
<gene>
    <name evidence="7" type="ORF">GPM918_LOCUS6939</name>
    <name evidence="8" type="ORF">SRO942_LOCUS6939</name>
</gene>
<dbReference type="Gene3D" id="2.60.220.10">
    <property type="entry name" value="Polysaccharide lyase family 8-like, C-terminal"/>
    <property type="match status" value="1"/>
</dbReference>
<keyword evidence="9" id="KW-1185">Reference proteome</keyword>
<evidence type="ECO:0000259" key="5">
    <source>
        <dbReference type="Pfam" id="PF09092"/>
    </source>
</evidence>
<dbReference type="Gene3D" id="2.60.120.430">
    <property type="entry name" value="Galactose-binding lectin"/>
    <property type="match status" value="1"/>
</dbReference>
<dbReference type="PANTHER" id="PTHR37322:SF3">
    <property type="entry name" value="CHONDROITIN SULFATE ABC EXOLYASE"/>
    <property type="match status" value="1"/>
</dbReference>
<protein>
    <submittedName>
        <fullName evidence="7">Uncharacterized protein</fullName>
    </submittedName>
</protein>
<evidence type="ECO:0000313" key="9">
    <source>
        <dbReference type="Proteomes" id="UP000663829"/>
    </source>
</evidence>
<dbReference type="InterPro" id="IPR015177">
    <property type="entry name" value="Lyase_catalyt"/>
</dbReference>
<name>A0A813X511_9BILA</name>
<dbReference type="InterPro" id="IPR011013">
    <property type="entry name" value="Gal_mutarotase_sf_dom"/>
</dbReference>
<dbReference type="InterPro" id="IPR003159">
    <property type="entry name" value="Lyase_8_central_dom"/>
</dbReference>
<comment type="similarity">
    <text evidence="1">Belongs to the polysaccharide lyase 8 family.</text>
</comment>
<dbReference type="Proteomes" id="UP000681722">
    <property type="component" value="Unassembled WGS sequence"/>
</dbReference>
<proteinExistence type="inferred from homology"/>
<dbReference type="PANTHER" id="PTHR37322">
    <property type="match status" value="1"/>
</dbReference>
<feature type="domain" description="Lyase catalytic" evidence="6">
    <location>
        <begin position="279"/>
        <end position="475"/>
    </location>
</feature>
<dbReference type="InterPro" id="IPR008979">
    <property type="entry name" value="Galactose-bd-like_sf"/>
</dbReference>
<feature type="domain" description="Polysaccharide lyase family 8 central" evidence="3">
    <location>
        <begin position="560"/>
        <end position="769"/>
    </location>
</feature>
<dbReference type="OrthoDB" id="9972949at2759"/>
<dbReference type="EMBL" id="CAJNOQ010001098">
    <property type="protein sequence ID" value="CAF0867886.1"/>
    <property type="molecule type" value="Genomic_DNA"/>
</dbReference>
<dbReference type="SUPFAM" id="SSF49863">
    <property type="entry name" value="Hyaluronate lyase-like, C-terminal domain"/>
    <property type="match status" value="1"/>
</dbReference>
<organism evidence="7 9">
    <name type="scientific">Didymodactylos carnosus</name>
    <dbReference type="NCBI Taxonomy" id="1234261"/>
    <lineage>
        <taxon>Eukaryota</taxon>
        <taxon>Metazoa</taxon>
        <taxon>Spiralia</taxon>
        <taxon>Gnathifera</taxon>
        <taxon>Rotifera</taxon>
        <taxon>Eurotatoria</taxon>
        <taxon>Bdelloidea</taxon>
        <taxon>Philodinida</taxon>
        <taxon>Philodinidae</taxon>
        <taxon>Didymodactylos</taxon>
    </lineage>
</organism>
<dbReference type="SUPFAM" id="SSF49785">
    <property type="entry name" value="Galactose-binding domain-like"/>
    <property type="match status" value="2"/>
</dbReference>
<accession>A0A813X511</accession>
<evidence type="ECO:0000256" key="2">
    <source>
        <dbReference type="ARBA" id="ARBA00023239"/>
    </source>
</evidence>
<evidence type="ECO:0000259" key="3">
    <source>
        <dbReference type="Pfam" id="PF02278"/>
    </source>
</evidence>
<evidence type="ECO:0000313" key="8">
    <source>
        <dbReference type="EMBL" id="CAF3655332.1"/>
    </source>
</evidence>
<evidence type="ECO:0000259" key="4">
    <source>
        <dbReference type="Pfam" id="PF08547"/>
    </source>
</evidence>
<dbReference type="EMBL" id="CAJOBC010001098">
    <property type="protein sequence ID" value="CAF3655332.1"/>
    <property type="molecule type" value="Genomic_DNA"/>
</dbReference>
<dbReference type="GO" id="GO:0005975">
    <property type="term" value="P:carbohydrate metabolic process"/>
    <property type="evidence" value="ECO:0007669"/>
    <property type="project" value="InterPro"/>
</dbReference>
<comment type="caution">
    <text evidence="7">The sequence shown here is derived from an EMBL/GenBank/DDBJ whole genome shotgun (WGS) entry which is preliminary data.</text>
</comment>
<dbReference type="Pfam" id="PF09092">
    <property type="entry name" value="Lyase_N"/>
    <property type="match status" value="1"/>
</dbReference>
<dbReference type="Gene3D" id="1.50.10.100">
    <property type="entry name" value="Chondroitin AC/alginate lyase"/>
    <property type="match status" value="1"/>
</dbReference>
<dbReference type="GO" id="GO:0006027">
    <property type="term" value="P:glycosaminoglycan catabolic process"/>
    <property type="evidence" value="ECO:0007669"/>
    <property type="project" value="InterPro"/>
</dbReference>
<evidence type="ECO:0000313" key="7">
    <source>
        <dbReference type="EMBL" id="CAF0867886.1"/>
    </source>
</evidence>
<keyword evidence="2" id="KW-0456">Lyase</keyword>
<feature type="domain" description="Lyase N-terminal" evidence="5">
    <location>
        <begin position="10"/>
        <end position="140"/>
    </location>
</feature>
<dbReference type="Pfam" id="PF09093">
    <property type="entry name" value="Lyase_catalyt"/>
    <property type="match status" value="1"/>
</dbReference>
<dbReference type="Pfam" id="PF02278">
    <property type="entry name" value="Lyase_8"/>
    <property type="match status" value="1"/>
</dbReference>
<feature type="domain" description="NADH:ubiquinone oxidoreductase intermediate-associated protein 30" evidence="4">
    <location>
        <begin position="1096"/>
        <end position="1270"/>
    </location>
</feature>
<dbReference type="Pfam" id="PF08547">
    <property type="entry name" value="CIA30"/>
    <property type="match status" value="1"/>
</dbReference>
<dbReference type="InterPro" id="IPR011071">
    <property type="entry name" value="Lyase_8-like_C"/>
</dbReference>
<dbReference type="SUPFAM" id="SSF48230">
    <property type="entry name" value="Chondroitin AC/alginate lyase"/>
    <property type="match status" value="1"/>
</dbReference>
<dbReference type="Gene3D" id="2.70.98.10">
    <property type="match status" value="1"/>
</dbReference>
<dbReference type="SUPFAM" id="SSF74650">
    <property type="entry name" value="Galactose mutarotase-like"/>
    <property type="match status" value="1"/>
</dbReference>
<dbReference type="InterPro" id="IPR015176">
    <property type="entry name" value="Lyase_N"/>
</dbReference>
<dbReference type="InterPro" id="IPR008929">
    <property type="entry name" value="Chondroitin_lyas"/>
</dbReference>
<dbReference type="Proteomes" id="UP000663829">
    <property type="component" value="Unassembled WGS sequence"/>
</dbReference>
<dbReference type="GO" id="GO:0005576">
    <property type="term" value="C:extracellular region"/>
    <property type="evidence" value="ECO:0007669"/>
    <property type="project" value="InterPro"/>
</dbReference>
<sequence length="1301" mass="150268">MDSEKLKYWEADGNSSLTISNNCAKHGEDSLRWSWEGSTNASIIYTNPDLFHALNIKANKCLAFWLNSRQQSYEPLFVEFRTSDEQIIDKIWFHVNFIGWRPLGIRYNLIDSLKQQSHQIHSVKFISPSSLENGIYYINAPNFEFNHSGPKADYQQPWQNDVKKLADPSLSLYSETNITYNRPWLTNTKYPDEVTEDDIASIKKLKDRWLKPPPYNSWSAGTKPEPLEKLQGLCAKYNIRRNEENFITGIPLGKGGFYSPTNALDLQPFLVGPFKKAAISFCSYKDKSSAEAQATWNLFIDLSDYLLEQGWSEGNGNMEGNLDIGYEIRNFPSCLFYVRDSLQEAGRLHSVICAALWIMYGHLLLEEKPSVMDTDIIHNYLLNCLTLILCIPDTHEIHQRLHSFTYLIEYVLEKLIHDPVALDGLVHHHWMSHFDYASYSLPDIIKIGSVFNDTEFHFSDNVRRIIRRSAYAVNFCLVDAEKIPPNVAARAGKPTVCNGLNMIKTCVSVCDDNHTYDPFLAGVLIGLCSKTDKTIAPYIRDGIDVIELDGHLTLNSTAGAIHRRAKQFYVSIVGMGKNRRGLEIYGWLSDTNNYGIYARNCSIFIVPADNEGKIKYENARCDVAGWNPSHWPGTTSLLRPRIELFESYCNLTAKNWFAGGTSIDGRDGMWSCDFNVWDIKFKRSVYCFDNRITVLTSDIDFVSNSSSAYPRITTLFQSSYSNINTPLYLNSSDVIQTFPFEETYELNENKVHTITDNCQISYYLHPNLNQQPMKLKLKCSEQEMIYINQFYLIDPKQNPILDMKQKKFKEPKLVDNEKYFKLTKENYALGYVEHMERNEMFIYTILLNSTNEQVKQWTEQFETTTTNDNPWANDEQILPPLIVLKQDINTHIFYDRDTDTTCYTLFNVDKANSSAILDKGFILSISQPCTVIIRGRIPTLSCSIATTDFNRKEPLEFILRGQWTNVKLLSDDENHTVTIELDTSMPDTKPVTNARQVFISSRCLLKSTTYNYTSIRCILFWYGNWKRELYRTPEDALRTDELRKKRKSFSAIIREGLLGPMIKQIIWPELKTQLKQIRPLSFRPAFNHNDYVYIHNFADNEEIKKWTVRTDLDEKVGKSTAEILPSGHGSLLFRGNISTEIINHETLYNKSGFAIMASERLQGYLFMPKLRQQWKNFSHFLIRLRGDGRTYELRAHTPGLDNTKWSYMHSMILYTRGGPYWQTAKIPFSKLFRNNMGRVVDVQTKFNPYLCTQLSIAVADYVDGPFELEISHISLLRDEKYAYDDFAYESYQAPPFTTMAQ</sequence>
<dbReference type="InterPro" id="IPR013857">
    <property type="entry name" value="NADH-UbQ_OxRdtase-assoc_prot30"/>
</dbReference>